<feature type="compositionally biased region" description="Low complexity" evidence="1">
    <location>
        <begin position="21"/>
        <end position="31"/>
    </location>
</feature>
<feature type="compositionally biased region" description="Low complexity" evidence="1">
    <location>
        <begin position="246"/>
        <end position="260"/>
    </location>
</feature>
<dbReference type="Proteomes" id="UP000054217">
    <property type="component" value="Unassembled WGS sequence"/>
</dbReference>
<feature type="region of interest" description="Disordered" evidence="1">
    <location>
        <begin position="766"/>
        <end position="797"/>
    </location>
</feature>
<feature type="compositionally biased region" description="Basic residues" evidence="1">
    <location>
        <begin position="451"/>
        <end position="472"/>
    </location>
</feature>
<feature type="compositionally biased region" description="Basic and acidic residues" evidence="1">
    <location>
        <begin position="261"/>
        <end position="312"/>
    </location>
</feature>
<feature type="region of interest" description="Disordered" evidence="1">
    <location>
        <begin position="1"/>
        <end position="41"/>
    </location>
</feature>
<feature type="compositionally biased region" description="Low complexity" evidence="1">
    <location>
        <begin position="178"/>
        <end position="188"/>
    </location>
</feature>
<dbReference type="OrthoDB" id="20886at2759"/>
<feature type="compositionally biased region" description="Polar residues" evidence="1">
    <location>
        <begin position="648"/>
        <end position="666"/>
    </location>
</feature>
<sequence>MMAETNRKRRKLERERRAAERPIPVRRFPVPIRDPPPAPSLREIVNATPLPSRLVQFISSANKKSSPDGAVNPTLNSRSLLGFNGLGLNPTAYPDLPTASPADIAADLEYIFQHRRAGFGYPYGIFPGAPGVGFPAVGPGIGPGMGFGPGAGGAATGYNNVAGVPFGMNGLPTGETYPTGAGPGVTQPGPVPPPATGTSVPPSHNHAGMTGPGVGPTDSAGFGQPSMGTFQPSAGRESAYPPGPSGPSTSGRIPRSSGPPLDREWEAQAQRERERELVAREHTRELAQQRDREIRERERVGEINSRGRDREFGPNVGPGYRSSGWNSKPSGPVDWGLSERRREDDIMDREREKERVDWGDRDKSQAQPGLTPASRPQNQQSHLHSHHTHLAPSPHLAHSSHSSHSSHQAHSQPPHAHPHHQHQHPHPHQHPHSPHPHLHTQHLHGPTGAAPHHHHVGQHHHRHHHHILHNHHSSGPESRIGPTSGVGVEGPGIRSGQGHQTPTMELINLSANPSSKTHWKREEGKYGGGSVPGSRPSSTHPPFPTYDERDRPVATSFVLGPSQNTASATSSPRHNWAHGEVGNSVPPGGPGAAFPPPERYHSPIPGGPGTSGMPHRSSNPPQAHHRRQSPNSLTVSPSRSGPPTSPTNANLSNPIAPPSSMNTSSPGPFALPRKSSPVLPPPSKLGMPPIVFSPRLTGPGVLPPTGPGVPGMLSGAAAGTGVGALLSGPPSGPGVPPPSGPGMSPPLAILSSTSGPGIPLPNGPGIIPQSGPGIPPAAGPGDGPGVPPPPFTGSRTASPLISFARTGAPPGQKIVVEGV</sequence>
<feature type="region of interest" description="Disordered" evidence="1">
    <location>
        <begin position="561"/>
        <end position="682"/>
    </location>
</feature>
<gene>
    <name evidence="2" type="ORF">M404DRAFT_840168</name>
</gene>
<feature type="compositionally biased region" description="Basic and acidic residues" evidence="1">
    <location>
        <begin position="337"/>
        <end position="364"/>
    </location>
</feature>
<accession>A0A0C3PC45</accession>
<evidence type="ECO:0000256" key="1">
    <source>
        <dbReference type="SAM" id="MobiDB-lite"/>
    </source>
</evidence>
<protein>
    <submittedName>
        <fullName evidence="2">Uncharacterized protein</fullName>
    </submittedName>
</protein>
<feature type="compositionally biased region" description="Basic residues" evidence="1">
    <location>
        <begin position="416"/>
        <end position="442"/>
    </location>
</feature>
<feature type="compositionally biased region" description="Pro residues" evidence="1">
    <location>
        <begin position="587"/>
        <end position="597"/>
    </location>
</feature>
<feature type="region of interest" description="Disordered" evidence="1">
    <location>
        <begin position="173"/>
        <end position="549"/>
    </location>
</feature>
<feature type="compositionally biased region" description="Polar residues" evidence="1">
    <location>
        <begin position="497"/>
        <end position="516"/>
    </location>
</feature>
<dbReference type="STRING" id="870435.A0A0C3PC45"/>
<organism evidence="2 3">
    <name type="scientific">Pisolithus tinctorius Marx 270</name>
    <dbReference type="NCBI Taxonomy" id="870435"/>
    <lineage>
        <taxon>Eukaryota</taxon>
        <taxon>Fungi</taxon>
        <taxon>Dikarya</taxon>
        <taxon>Basidiomycota</taxon>
        <taxon>Agaricomycotina</taxon>
        <taxon>Agaricomycetes</taxon>
        <taxon>Agaricomycetidae</taxon>
        <taxon>Boletales</taxon>
        <taxon>Sclerodermatineae</taxon>
        <taxon>Pisolithaceae</taxon>
        <taxon>Pisolithus</taxon>
    </lineage>
</organism>
<dbReference type="EMBL" id="KN831950">
    <property type="protein sequence ID" value="KIO11300.1"/>
    <property type="molecule type" value="Genomic_DNA"/>
</dbReference>
<reference evidence="2 3" key="1">
    <citation type="submission" date="2014-04" db="EMBL/GenBank/DDBJ databases">
        <authorList>
            <consortium name="DOE Joint Genome Institute"/>
            <person name="Kuo A."/>
            <person name="Kohler A."/>
            <person name="Costa M.D."/>
            <person name="Nagy L.G."/>
            <person name="Floudas D."/>
            <person name="Copeland A."/>
            <person name="Barry K.W."/>
            <person name="Cichocki N."/>
            <person name="Veneault-Fourrey C."/>
            <person name="LaButti K."/>
            <person name="Lindquist E.A."/>
            <person name="Lipzen A."/>
            <person name="Lundell T."/>
            <person name="Morin E."/>
            <person name="Murat C."/>
            <person name="Sun H."/>
            <person name="Tunlid A."/>
            <person name="Henrissat B."/>
            <person name="Grigoriev I.V."/>
            <person name="Hibbett D.S."/>
            <person name="Martin F."/>
            <person name="Nordberg H.P."/>
            <person name="Cantor M.N."/>
            <person name="Hua S.X."/>
        </authorList>
    </citation>
    <scope>NUCLEOTIDE SEQUENCE [LARGE SCALE GENOMIC DNA]</scope>
    <source>
        <strain evidence="2 3">Marx 270</strain>
    </source>
</reference>
<name>A0A0C3PC45_PISTI</name>
<feature type="compositionally biased region" description="Low complexity" evidence="1">
    <location>
        <begin position="390"/>
        <end position="414"/>
    </location>
</feature>
<feature type="compositionally biased region" description="Polar residues" evidence="1">
    <location>
        <begin position="561"/>
        <end position="573"/>
    </location>
</feature>
<dbReference type="HOGENOM" id="CLU_345160_0_0_1"/>
<evidence type="ECO:0000313" key="3">
    <source>
        <dbReference type="Proteomes" id="UP000054217"/>
    </source>
</evidence>
<dbReference type="AlphaFoldDB" id="A0A0C3PC45"/>
<evidence type="ECO:0000313" key="2">
    <source>
        <dbReference type="EMBL" id="KIO11300.1"/>
    </source>
</evidence>
<reference evidence="3" key="2">
    <citation type="submission" date="2015-01" db="EMBL/GenBank/DDBJ databases">
        <title>Evolutionary Origins and Diversification of the Mycorrhizal Mutualists.</title>
        <authorList>
            <consortium name="DOE Joint Genome Institute"/>
            <consortium name="Mycorrhizal Genomics Consortium"/>
            <person name="Kohler A."/>
            <person name="Kuo A."/>
            <person name="Nagy L.G."/>
            <person name="Floudas D."/>
            <person name="Copeland A."/>
            <person name="Barry K.W."/>
            <person name="Cichocki N."/>
            <person name="Veneault-Fourrey C."/>
            <person name="LaButti K."/>
            <person name="Lindquist E.A."/>
            <person name="Lipzen A."/>
            <person name="Lundell T."/>
            <person name="Morin E."/>
            <person name="Murat C."/>
            <person name="Riley R."/>
            <person name="Ohm R."/>
            <person name="Sun H."/>
            <person name="Tunlid A."/>
            <person name="Henrissat B."/>
            <person name="Grigoriev I.V."/>
            <person name="Hibbett D.S."/>
            <person name="Martin F."/>
        </authorList>
    </citation>
    <scope>NUCLEOTIDE SEQUENCE [LARGE SCALE GENOMIC DNA]</scope>
    <source>
        <strain evidence="3">Marx 270</strain>
    </source>
</reference>
<dbReference type="InParanoid" id="A0A0C3PC45"/>
<proteinExistence type="predicted"/>
<keyword evidence="3" id="KW-1185">Reference proteome</keyword>